<dbReference type="EMBL" id="ML994662">
    <property type="protein sequence ID" value="KAF2179914.1"/>
    <property type="molecule type" value="Genomic_DNA"/>
</dbReference>
<protein>
    <submittedName>
        <fullName evidence="3">Uncharacterized protein</fullName>
    </submittedName>
</protein>
<evidence type="ECO:0000256" key="2">
    <source>
        <dbReference type="SAM" id="Phobius"/>
    </source>
</evidence>
<keyword evidence="4" id="KW-1185">Reference proteome</keyword>
<evidence type="ECO:0000313" key="3">
    <source>
        <dbReference type="EMBL" id="KAF2179914.1"/>
    </source>
</evidence>
<sequence>LLADFSGDVELSTTMLSIMPWTIISSFVISDIAHRHIRIQRQFDAGRNTTTAVGRGGREERMKSMSAHDEYVPRADQSRARIYWVTVLFPAFHW</sequence>
<keyword evidence="2" id="KW-1133">Transmembrane helix</keyword>
<feature type="non-terminal residue" evidence="3">
    <location>
        <position position="1"/>
    </location>
</feature>
<name>A0A6A6DK68_9PEZI</name>
<gene>
    <name evidence="3" type="ORF">K469DRAFT_716011</name>
</gene>
<proteinExistence type="predicted"/>
<accession>A0A6A6DK68</accession>
<feature type="compositionally biased region" description="Basic and acidic residues" evidence="1">
    <location>
        <begin position="56"/>
        <end position="69"/>
    </location>
</feature>
<feature type="region of interest" description="Disordered" evidence="1">
    <location>
        <begin position="49"/>
        <end position="69"/>
    </location>
</feature>
<feature type="transmembrane region" description="Helical" evidence="2">
    <location>
        <begin position="12"/>
        <end position="33"/>
    </location>
</feature>
<reference evidence="3" key="1">
    <citation type="journal article" date="2020" name="Stud. Mycol.">
        <title>101 Dothideomycetes genomes: a test case for predicting lifestyles and emergence of pathogens.</title>
        <authorList>
            <person name="Haridas S."/>
            <person name="Albert R."/>
            <person name="Binder M."/>
            <person name="Bloem J."/>
            <person name="Labutti K."/>
            <person name="Salamov A."/>
            <person name="Andreopoulos B."/>
            <person name="Baker S."/>
            <person name="Barry K."/>
            <person name="Bills G."/>
            <person name="Bluhm B."/>
            <person name="Cannon C."/>
            <person name="Castanera R."/>
            <person name="Culley D."/>
            <person name="Daum C."/>
            <person name="Ezra D."/>
            <person name="Gonzalez J."/>
            <person name="Henrissat B."/>
            <person name="Kuo A."/>
            <person name="Liang C."/>
            <person name="Lipzen A."/>
            <person name="Lutzoni F."/>
            <person name="Magnuson J."/>
            <person name="Mondo S."/>
            <person name="Nolan M."/>
            <person name="Ohm R."/>
            <person name="Pangilinan J."/>
            <person name="Park H.-J."/>
            <person name="Ramirez L."/>
            <person name="Alfaro M."/>
            <person name="Sun H."/>
            <person name="Tritt A."/>
            <person name="Yoshinaga Y."/>
            <person name="Zwiers L.-H."/>
            <person name="Turgeon B."/>
            <person name="Goodwin S."/>
            <person name="Spatafora J."/>
            <person name="Crous P."/>
            <person name="Grigoriev I."/>
        </authorList>
    </citation>
    <scope>NUCLEOTIDE SEQUENCE</scope>
    <source>
        <strain evidence="3">CBS 207.26</strain>
    </source>
</reference>
<organism evidence="3 4">
    <name type="scientific">Zopfia rhizophila CBS 207.26</name>
    <dbReference type="NCBI Taxonomy" id="1314779"/>
    <lineage>
        <taxon>Eukaryota</taxon>
        <taxon>Fungi</taxon>
        <taxon>Dikarya</taxon>
        <taxon>Ascomycota</taxon>
        <taxon>Pezizomycotina</taxon>
        <taxon>Dothideomycetes</taxon>
        <taxon>Dothideomycetes incertae sedis</taxon>
        <taxon>Zopfiaceae</taxon>
        <taxon>Zopfia</taxon>
    </lineage>
</organism>
<dbReference type="AlphaFoldDB" id="A0A6A6DK68"/>
<keyword evidence="2" id="KW-0812">Transmembrane</keyword>
<evidence type="ECO:0000256" key="1">
    <source>
        <dbReference type="SAM" id="MobiDB-lite"/>
    </source>
</evidence>
<evidence type="ECO:0000313" key="4">
    <source>
        <dbReference type="Proteomes" id="UP000800200"/>
    </source>
</evidence>
<keyword evidence="2" id="KW-0472">Membrane</keyword>
<dbReference type="Proteomes" id="UP000800200">
    <property type="component" value="Unassembled WGS sequence"/>
</dbReference>